<dbReference type="Proteomes" id="UP000811609">
    <property type="component" value="Chromosome 14"/>
</dbReference>
<dbReference type="AlphaFoldDB" id="A0A8T1NJW8"/>
<dbReference type="EMBL" id="CM031822">
    <property type="protein sequence ID" value="KAG6629183.1"/>
    <property type="molecule type" value="Genomic_DNA"/>
</dbReference>
<name>A0A8T1NJW8_CARIL</name>
<dbReference type="PANTHER" id="PTHR37984">
    <property type="entry name" value="PROTEIN CBG26694"/>
    <property type="match status" value="1"/>
</dbReference>
<keyword evidence="3" id="KW-1185">Reference proteome</keyword>
<dbReference type="InterPro" id="IPR050951">
    <property type="entry name" value="Retrovirus_Pol_polyprotein"/>
</dbReference>
<feature type="domain" description="Integrase catalytic" evidence="1">
    <location>
        <begin position="1"/>
        <end position="79"/>
    </location>
</feature>
<dbReference type="InterPro" id="IPR001584">
    <property type="entry name" value="Integrase_cat-core"/>
</dbReference>
<evidence type="ECO:0000259" key="1">
    <source>
        <dbReference type="PROSITE" id="PS50994"/>
    </source>
</evidence>
<reference evidence="2" key="1">
    <citation type="submission" date="2020-12" db="EMBL/GenBank/DDBJ databases">
        <title>WGS assembly of Carya illinoinensis cv. Pawnee.</title>
        <authorList>
            <person name="Platts A."/>
            <person name="Shu S."/>
            <person name="Wright S."/>
            <person name="Barry K."/>
            <person name="Edger P."/>
            <person name="Pires J.C."/>
            <person name="Schmutz J."/>
        </authorList>
    </citation>
    <scope>NUCLEOTIDE SEQUENCE</scope>
    <source>
        <tissue evidence="2">Leaf</tissue>
    </source>
</reference>
<evidence type="ECO:0000313" key="2">
    <source>
        <dbReference type="EMBL" id="KAG6629183.1"/>
    </source>
</evidence>
<evidence type="ECO:0000313" key="3">
    <source>
        <dbReference type="Proteomes" id="UP000811609"/>
    </source>
</evidence>
<proteinExistence type="predicted"/>
<accession>A0A8T1NJW8</accession>
<protein>
    <recommendedName>
        <fullName evidence="1">Integrase catalytic domain-containing protein</fullName>
    </recommendedName>
</protein>
<comment type="caution">
    <text evidence="2">The sequence shown here is derived from an EMBL/GenBank/DDBJ whole genome shotgun (WGS) entry which is preliminary data.</text>
</comment>
<sequence length="79" mass="9150">MEKGGINIFFIMSSSCRMPHNIVYDRGATFTSLFWKELFKLQGVTLSYSFAYHPQSDEQTEVVNKCLEHFMRGFTGDKT</sequence>
<dbReference type="PANTHER" id="PTHR37984:SF5">
    <property type="entry name" value="PROTEIN NYNRIN-LIKE"/>
    <property type="match status" value="1"/>
</dbReference>
<dbReference type="GO" id="GO:0015074">
    <property type="term" value="P:DNA integration"/>
    <property type="evidence" value="ECO:0007669"/>
    <property type="project" value="InterPro"/>
</dbReference>
<dbReference type="PROSITE" id="PS50994">
    <property type="entry name" value="INTEGRASE"/>
    <property type="match status" value="1"/>
</dbReference>
<gene>
    <name evidence="2" type="ORF">CIPAW_14G066800</name>
</gene>
<dbReference type="PROSITE" id="PS51257">
    <property type="entry name" value="PROKAR_LIPOPROTEIN"/>
    <property type="match status" value="1"/>
</dbReference>
<organism evidence="2 3">
    <name type="scientific">Carya illinoinensis</name>
    <name type="common">Pecan</name>
    <dbReference type="NCBI Taxonomy" id="32201"/>
    <lineage>
        <taxon>Eukaryota</taxon>
        <taxon>Viridiplantae</taxon>
        <taxon>Streptophyta</taxon>
        <taxon>Embryophyta</taxon>
        <taxon>Tracheophyta</taxon>
        <taxon>Spermatophyta</taxon>
        <taxon>Magnoliopsida</taxon>
        <taxon>eudicotyledons</taxon>
        <taxon>Gunneridae</taxon>
        <taxon>Pentapetalae</taxon>
        <taxon>rosids</taxon>
        <taxon>fabids</taxon>
        <taxon>Fagales</taxon>
        <taxon>Juglandaceae</taxon>
        <taxon>Carya</taxon>
    </lineage>
</organism>